<organism evidence="2">
    <name type="scientific">Ixodes ricinus</name>
    <name type="common">Common tick</name>
    <name type="synonym">Acarus ricinus</name>
    <dbReference type="NCBI Taxonomy" id="34613"/>
    <lineage>
        <taxon>Eukaryota</taxon>
        <taxon>Metazoa</taxon>
        <taxon>Ecdysozoa</taxon>
        <taxon>Arthropoda</taxon>
        <taxon>Chelicerata</taxon>
        <taxon>Arachnida</taxon>
        <taxon>Acari</taxon>
        <taxon>Parasitiformes</taxon>
        <taxon>Ixodida</taxon>
        <taxon>Ixodoidea</taxon>
        <taxon>Ixodidae</taxon>
        <taxon>Ixodinae</taxon>
        <taxon>Ixodes</taxon>
    </lineage>
</organism>
<proteinExistence type="evidence at transcript level"/>
<sequence>MFQSYIIKISLYLLLILKFHINGAQRREVMISYNTFINKVVTMVQQELHERLNGSMYRVQLPDHLVSVSGRSISLGEDRLMRIFGLTFKLWRNGNCEKWSYNKRNHLHCPVKFDDLKIQLPQLGNKGTVYVVHVTIKGTLVFQEGKDQMLFQRFIWDKKDYEIMNSDGKPVNPPPAAYCLKAKSTSSLKVILQRELENLIKHGLFKSAMESSLKKIPKPMSKAKAIIKSFRHPRTLI</sequence>
<reference evidence="2" key="1">
    <citation type="journal article" date="2015" name="PLoS Negl. Trop. Dis.">
        <title>Deep Sequencing Analysis of the Ixodes ricinus Haemocytome.</title>
        <authorList>
            <person name="Kotsyfakis M."/>
            <person name="Kopacek P."/>
            <person name="Franta Z."/>
            <person name="Pedra J.H."/>
            <person name="Ribeiro J.M."/>
        </authorList>
    </citation>
    <scope>NUCLEOTIDE SEQUENCE</scope>
</reference>
<evidence type="ECO:0000313" key="2">
    <source>
        <dbReference type="EMBL" id="JAC93448.1"/>
    </source>
</evidence>
<accession>A0A090XET9</accession>
<dbReference type="AlphaFoldDB" id="A0A090XET9"/>
<name>A0A090XET9_IXORI</name>
<feature type="signal peptide" evidence="1">
    <location>
        <begin position="1"/>
        <end position="26"/>
    </location>
</feature>
<feature type="chain" id="PRO_5001867161" evidence="1">
    <location>
        <begin position="27"/>
        <end position="237"/>
    </location>
</feature>
<keyword evidence="1" id="KW-0732">Signal</keyword>
<dbReference type="EMBL" id="GBIH01001262">
    <property type="protein sequence ID" value="JAC93448.1"/>
    <property type="molecule type" value="mRNA"/>
</dbReference>
<evidence type="ECO:0000256" key="1">
    <source>
        <dbReference type="SAM" id="SignalP"/>
    </source>
</evidence>
<protein>
    <submittedName>
        <fullName evidence="2">Putative secreted protein</fullName>
    </submittedName>
</protein>